<sequence>MLYGQQMMDSDEYENGGQEAAPIDMLAAYFEANGWSFDQVGEDEIVASTQGSWAQYELRGIWRDEDQVLQLLALPDIRVTDEKRPAIYETLGLINEQLWLGHFELWSSSGIILFRHGALLGAGGVLTLDQAQVLVETAIDECERFYPVFQFVLWGGKSPTEAISASLIETRGEA</sequence>
<reference evidence="1" key="1">
    <citation type="submission" date="2014-08" db="EMBL/GenBank/DDBJ databases">
        <title>Draft genome sequences of Sphingobium herbicidovorans.</title>
        <authorList>
            <person name="Gan H.M."/>
            <person name="Gan H.Y."/>
            <person name="Savka M.A."/>
        </authorList>
    </citation>
    <scope>NUCLEOTIDE SEQUENCE [LARGE SCALE GENOMIC DNA]</scope>
    <source>
        <strain evidence="1">NBRC 16415</strain>
    </source>
</reference>
<dbReference type="Pfam" id="PF10722">
    <property type="entry name" value="YbjN"/>
    <property type="match status" value="1"/>
</dbReference>
<dbReference type="CDD" id="cd17033">
    <property type="entry name" value="DR1245-like"/>
    <property type="match status" value="1"/>
</dbReference>
<dbReference type="InterPro" id="IPR019660">
    <property type="entry name" value="Put_sensory_transdc_reg_YbjN"/>
</dbReference>
<dbReference type="Proteomes" id="UP000024284">
    <property type="component" value="Unassembled WGS sequence"/>
</dbReference>
<evidence type="ECO:0008006" key="3">
    <source>
        <dbReference type="Google" id="ProtNLM"/>
    </source>
</evidence>
<protein>
    <recommendedName>
        <fullName evidence="3">YbjN domain-containing protein</fullName>
    </recommendedName>
</protein>
<accession>A0A086PF20</accession>
<dbReference type="AlphaFoldDB" id="A0A086PF20"/>
<dbReference type="EMBL" id="JFZA02000001">
    <property type="protein sequence ID" value="KFG91988.1"/>
    <property type="molecule type" value="Genomic_DNA"/>
</dbReference>
<gene>
    <name evidence="1" type="ORF">BV98_000239</name>
</gene>
<dbReference type="STRING" id="76947.GCA_002080435_00779"/>
<evidence type="ECO:0000313" key="2">
    <source>
        <dbReference type="Proteomes" id="UP000024284"/>
    </source>
</evidence>
<dbReference type="PATRIC" id="fig|1219045.3.peg.242"/>
<organism evidence="1 2">
    <name type="scientific">Sphingobium herbicidovorans (strain ATCC 700291 / DSM 11019 / CCUG 56400 / KCTC 2939 / LMG 18315 / NBRC 16415 / MH)</name>
    <name type="common">Sphingomonas herbicidovorans</name>
    <dbReference type="NCBI Taxonomy" id="1219045"/>
    <lineage>
        <taxon>Bacteria</taxon>
        <taxon>Pseudomonadati</taxon>
        <taxon>Pseudomonadota</taxon>
        <taxon>Alphaproteobacteria</taxon>
        <taxon>Sphingomonadales</taxon>
        <taxon>Sphingomonadaceae</taxon>
        <taxon>Sphingobium</taxon>
    </lineage>
</organism>
<evidence type="ECO:0000313" key="1">
    <source>
        <dbReference type="EMBL" id="KFG91988.1"/>
    </source>
</evidence>
<proteinExistence type="predicted"/>
<name>A0A086PF20_SPHHM</name>
<dbReference type="eggNOG" id="COG5465">
    <property type="taxonomic scope" value="Bacteria"/>
</dbReference>
<comment type="caution">
    <text evidence="1">The sequence shown here is derived from an EMBL/GenBank/DDBJ whole genome shotgun (WGS) entry which is preliminary data.</text>
</comment>
<keyword evidence="2" id="KW-1185">Reference proteome</keyword>